<dbReference type="InterPro" id="IPR029068">
    <property type="entry name" value="Glyas_Bleomycin-R_OHBP_Dase"/>
</dbReference>
<feature type="region of interest" description="Disordered" evidence="1">
    <location>
        <begin position="1"/>
        <end position="66"/>
    </location>
</feature>
<dbReference type="EMBL" id="CP029192">
    <property type="protein sequence ID" value="QES32217.1"/>
    <property type="molecule type" value="Genomic_DNA"/>
</dbReference>
<dbReference type="Proteomes" id="UP000322927">
    <property type="component" value="Chromosome"/>
</dbReference>
<dbReference type="PANTHER" id="PTHR33993:SF10">
    <property type="entry name" value="CONSERVED PROTEIN"/>
    <property type="match status" value="1"/>
</dbReference>
<evidence type="ECO:0000259" key="2">
    <source>
        <dbReference type="PROSITE" id="PS51819"/>
    </source>
</evidence>
<dbReference type="InterPro" id="IPR004360">
    <property type="entry name" value="Glyas_Fos-R_dOase_dom"/>
</dbReference>
<dbReference type="InterPro" id="IPR037523">
    <property type="entry name" value="VOC_core"/>
</dbReference>
<dbReference type="Gene3D" id="3.10.180.10">
    <property type="entry name" value="2,3-Dihydroxybiphenyl 1,2-Dioxygenase, domain 1"/>
    <property type="match status" value="2"/>
</dbReference>
<evidence type="ECO:0000313" key="3">
    <source>
        <dbReference type="EMBL" id="QES32217.1"/>
    </source>
</evidence>
<dbReference type="PANTHER" id="PTHR33993">
    <property type="entry name" value="GLYOXALASE-RELATED"/>
    <property type="match status" value="1"/>
</dbReference>
<name>A0A5P2BPY2_STRVZ</name>
<dbReference type="Pfam" id="PF00903">
    <property type="entry name" value="Glyoxalase"/>
    <property type="match status" value="1"/>
</dbReference>
<dbReference type="InterPro" id="IPR041581">
    <property type="entry name" value="Glyoxalase_6"/>
</dbReference>
<dbReference type="AlphaFoldDB" id="A0A5P2BPY2"/>
<protein>
    <submittedName>
        <fullName evidence="3">Bleomycin resistance protein</fullName>
    </submittedName>
</protein>
<feature type="domain" description="VOC" evidence="2">
    <location>
        <begin position="200"/>
        <end position="318"/>
    </location>
</feature>
<proteinExistence type="predicted"/>
<feature type="domain" description="VOC" evidence="2">
    <location>
        <begin position="74"/>
        <end position="188"/>
    </location>
</feature>
<dbReference type="Pfam" id="PF18029">
    <property type="entry name" value="Glyoxalase_6"/>
    <property type="match status" value="1"/>
</dbReference>
<dbReference type="InterPro" id="IPR052164">
    <property type="entry name" value="Anthracycline_SecMetBiosynth"/>
</dbReference>
<evidence type="ECO:0000313" key="4">
    <source>
        <dbReference type="Proteomes" id="UP000322927"/>
    </source>
</evidence>
<dbReference type="SUPFAM" id="SSF54593">
    <property type="entry name" value="Glyoxalase/Bleomycin resistance protein/Dihydroxybiphenyl dioxygenase"/>
    <property type="match status" value="2"/>
</dbReference>
<sequence>MQRDIDMERDQERRAAAEEPAAGAHGRDRSARRVWIGDGPARRTGGTRLIPTGARKPALSGGSLPPTLGKARGAPCWLSLASRDIRAAEEFYGRVLGWCHVPLLGSPRRPRSLALQNGRPVGTISETASDLGVYAGWMPYFAVEDVDVTVARLHERGATVAVGPLTTGAGRVVVAAGPDDAVFGLREEAPDQHWTVGEGPVARLELLTRDIFAAALFYGGALNWADSSCDCCEVEYVDGQILVRDGLRTVAALRDGTPPGFEGRHRWHACFRVADVDSAAAAAVGWGGRVITPPQGRGHRREAVLADREGIPFTVVAS</sequence>
<organism evidence="3 4">
    <name type="scientific">Streptomyces venezuelae</name>
    <dbReference type="NCBI Taxonomy" id="54571"/>
    <lineage>
        <taxon>Bacteria</taxon>
        <taxon>Bacillati</taxon>
        <taxon>Actinomycetota</taxon>
        <taxon>Actinomycetes</taxon>
        <taxon>Kitasatosporales</taxon>
        <taxon>Streptomycetaceae</taxon>
        <taxon>Streptomyces</taxon>
    </lineage>
</organism>
<accession>A0A5P2BPY2</accession>
<reference evidence="3 4" key="1">
    <citation type="submission" date="2018-05" db="EMBL/GenBank/DDBJ databases">
        <title>Streptomyces venezuelae.</title>
        <authorList>
            <person name="Kim W."/>
            <person name="Lee N."/>
            <person name="Cho B.-K."/>
        </authorList>
    </citation>
    <scope>NUCLEOTIDE SEQUENCE [LARGE SCALE GENOMIC DNA]</scope>
    <source>
        <strain evidence="3 4">ATCC 14584</strain>
    </source>
</reference>
<feature type="compositionally biased region" description="Basic and acidic residues" evidence="1">
    <location>
        <begin position="1"/>
        <end position="17"/>
    </location>
</feature>
<evidence type="ECO:0000256" key="1">
    <source>
        <dbReference type="SAM" id="MobiDB-lite"/>
    </source>
</evidence>
<gene>
    <name evidence="3" type="ORF">DEJ48_01190</name>
</gene>
<dbReference type="CDD" id="cd07247">
    <property type="entry name" value="SgaA_N_like"/>
    <property type="match status" value="1"/>
</dbReference>
<dbReference type="PROSITE" id="PS51819">
    <property type="entry name" value="VOC"/>
    <property type="match status" value="2"/>
</dbReference>